<dbReference type="RefSeq" id="WP_007327256.1">
    <property type="nucleotide sequence ID" value="NZ_AFAR01000176.1"/>
</dbReference>
<comment type="caution">
    <text evidence="1">The sequence shown here is derived from an EMBL/GenBank/DDBJ whole genome shotgun (WGS) entry which is preliminary data.</text>
</comment>
<evidence type="ECO:0000313" key="2">
    <source>
        <dbReference type="Proteomes" id="UP000006222"/>
    </source>
</evidence>
<accession>F2AUE5</accession>
<dbReference type="PATRIC" id="fig|991778.3.peg.3553"/>
<sequence>MSKSPEQLRAMALSGTISIPPRFPELATISFEKCDDGTYPMLVVAHQKLSPKLSIKRTFFPSDVKSLFVPKSPTDVDFDKGEWFEGIQLGQKAQLMLGRTKVEGILFVRESGQSLLEMEAGMTAAESAEFYPPLPEDRSVNHYNMDPPGNTAGCH</sequence>
<evidence type="ECO:0000313" key="1">
    <source>
        <dbReference type="EMBL" id="EGF26712.1"/>
    </source>
</evidence>
<dbReference type="EMBL" id="AFAR01000176">
    <property type="protein sequence ID" value="EGF26712.1"/>
    <property type="molecule type" value="Genomic_DNA"/>
</dbReference>
<name>F2AUE5_RHOBT</name>
<protein>
    <submittedName>
        <fullName evidence="1">Uncharacterized protein</fullName>
    </submittedName>
</protein>
<organism evidence="1 2">
    <name type="scientific">Rhodopirellula baltica WH47</name>
    <dbReference type="NCBI Taxonomy" id="991778"/>
    <lineage>
        <taxon>Bacteria</taxon>
        <taxon>Pseudomonadati</taxon>
        <taxon>Planctomycetota</taxon>
        <taxon>Planctomycetia</taxon>
        <taxon>Pirellulales</taxon>
        <taxon>Pirellulaceae</taxon>
        <taxon>Rhodopirellula</taxon>
    </lineage>
</organism>
<gene>
    <name evidence="1" type="ORF">RBWH47_00337</name>
</gene>
<proteinExistence type="predicted"/>
<dbReference type="Proteomes" id="UP000006222">
    <property type="component" value="Unassembled WGS sequence"/>
</dbReference>
<reference evidence="1 2" key="1">
    <citation type="journal article" date="2013" name="Mar. Genomics">
        <title>Expression of sulfatases in Rhodopirellula baltica and the diversity of sulfatases in the genus Rhodopirellula.</title>
        <authorList>
            <person name="Wegner C.E."/>
            <person name="Richter-Heitmann T."/>
            <person name="Klindworth A."/>
            <person name="Klockow C."/>
            <person name="Richter M."/>
            <person name="Achstetter T."/>
            <person name="Glockner F.O."/>
            <person name="Harder J."/>
        </authorList>
    </citation>
    <scope>NUCLEOTIDE SEQUENCE [LARGE SCALE GENOMIC DNA]</scope>
    <source>
        <strain evidence="1 2">WH47</strain>
    </source>
</reference>
<dbReference type="AlphaFoldDB" id="F2AUE5"/>